<dbReference type="GO" id="GO:0015035">
    <property type="term" value="F:protein-disulfide reductase activity"/>
    <property type="evidence" value="ECO:0007669"/>
    <property type="project" value="InterPro"/>
</dbReference>
<keyword evidence="4 6" id="KW-0472">Membrane</keyword>
<feature type="region of interest" description="Disordered" evidence="5">
    <location>
        <begin position="46"/>
        <end position="100"/>
    </location>
</feature>
<feature type="compositionally biased region" description="Basic and acidic residues" evidence="5">
    <location>
        <begin position="63"/>
        <end position="87"/>
    </location>
</feature>
<protein>
    <submittedName>
        <fullName evidence="7">Disulfide bond formation protein B</fullName>
    </submittedName>
</protein>
<proteinExistence type="predicted"/>
<reference evidence="8" key="1">
    <citation type="submission" date="2019-04" db="EMBL/GenBank/DDBJ databases">
        <title>Complete genome sequence of Sphingomonas sp. W1-2-3.</title>
        <authorList>
            <person name="Im W.T."/>
        </authorList>
    </citation>
    <scope>NUCLEOTIDE SEQUENCE [LARGE SCALE GENOMIC DNA]</scope>
    <source>
        <strain evidence="8">W1-2-3</strain>
    </source>
</reference>
<feature type="compositionally biased region" description="Low complexity" evidence="5">
    <location>
        <begin position="46"/>
        <end position="60"/>
    </location>
</feature>
<evidence type="ECO:0000313" key="7">
    <source>
        <dbReference type="EMBL" id="QCI80522.1"/>
    </source>
</evidence>
<dbReference type="GO" id="GO:0006457">
    <property type="term" value="P:protein folding"/>
    <property type="evidence" value="ECO:0007669"/>
    <property type="project" value="InterPro"/>
</dbReference>
<sequence>MFLDARAAVDTVSRIWVRPLACRSPSTTATSSRRLRSRISRCCPRSRASVVTPPSSSKPPACGEDRAGTDRRLRGRRDQSRAAEHHCTTRPAAHGGGAVRTNRPALAPALAVAASTLLLGGALAFQFVGGLFPCEMCLWQRYPHAAAIGLGLAALAAGTRHEQASRALTLLAALALLTTAGIGLMHVGVEQKWWEGPTACSAEGVAGSTADMLKQLIATPAIRCDEIAWSLFGVSMAGYNLLLSLLAAAGVLWLIRTPRMQTK</sequence>
<keyword evidence="2 6" id="KW-0812">Transmembrane</keyword>
<feature type="transmembrane region" description="Helical" evidence="6">
    <location>
        <begin position="109"/>
        <end position="129"/>
    </location>
</feature>
<evidence type="ECO:0000256" key="6">
    <source>
        <dbReference type="SAM" id="Phobius"/>
    </source>
</evidence>
<comment type="subcellular location">
    <subcellularLocation>
        <location evidence="1">Membrane</location>
        <topology evidence="1">Multi-pass membrane protein</topology>
    </subcellularLocation>
</comment>
<evidence type="ECO:0000256" key="2">
    <source>
        <dbReference type="ARBA" id="ARBA00022692"/>
    </source>
</evidence>
<dbReference type="SUPFAM" id="SSF158442">
    <property type="entry name" value="DsbB-like"/>
    <property type="match status" value="1"/>
</dbReference>
<accession>A0A4D7CCE2</accession>
<keyword evidence="3 6" id="KW-1133">Transmembrane helix</keyword>
<dbReference type="KEGG" id="hgn:E6W36_06050"/>
<evidence type="ECO:0000256" key="1">
    <source>
        <dbReference type="ARBA" id="ARBA00004141"/>
    </source>
</evidence>
<keyword evidence="8" id="KW-1185">Reference proteome</keyword>
<evidence type="ECO:0000256" key="5">
    <source>
        <dbReference type="SAM" id="MobiDB-lite"/>
    </source>
</evidence>
<gene>
    <name evidence="7" type="ORF">E6W36_06050</name>
</gene>
<dbReference type="InterPro" id="IPR023380">
    <property type="entry name" value="DsbB-like_sf"/>
</dbReference>
<feature type="transmembrane region" description="Helical" evidence="6">
    <location>
        <begin position="237"/>
        <end position="255"/>
    </location>
</feature>
<dbReference type="GO" id="GO:0016020">
    <property type="term" value="C:membrane"/>
    <property type="evidence" value="ECO:0007669"/>
    <property type="project" value="UniProtKB-SubCell"/>
</dbReference>
<feature type="transmembrane region" description="Helical" evidence="6">
    <location>
        <begin position="170"/>
        <end position="189"/>
    </location>
</feature>
<dbReference type="Proteomes" id="UP000298714">
    <property type="component" value="Chromosome"/>
</dbReference>
<feature type="transmembrane region" description="Helical" evidence="6">
    <location>
        <begin position="141"/>
        <end position="158"/>
    </location>
</feature>
<dbReference type="EMBL" id="CP039704">
    <property type="protein sequence ID" value="QCI80522.1"/>
    <property type="molecule type" value="Genomic_DNA"/>
</dbReference>
<dbReference type="InterPro" id="IPR003752">
    <property type="entry name" value="DiS_bond_form_DsbB/BdbC"/>
</dbReference>
<evidence type="ECO:0000256" key="4">
    <source>
        <dbReference type="ARBA" id="ARBA00023136"/>
    </source>
</evidence>
<dbReference type="Pfam" id="PF02600">
    <property type="entry name" value="DsbB"/>
    <property type="match status" value="1"/>
</dbReference>
<evidence type="ECO:0000313" key="8">
    <source>
        <dbReference type="Proteomes" id="UP000298714"/>
    </source>
</evidence>
<dbReference type="Gene3D" id="1.20.1550.10">
    <property type="entry name" value="DsbB-like"/>
    <property type="match status" value="1"/>
</dbReference>
<organism evidence="7 8">
    <name type="scientific">Hankyongella ginsenosidimutans</name>
    <dbReference type="NCBI Taxonomy" id="1763828"/>
    <lineage>
        <taxon>Bacteria</taxon>
        <taxon>Pseudomonadati</taxon>
        <taxon>Pseudomonadota</taxon>
        <taxon>Alphaproteobacteria</taxon>
        <taxon>Sphingomonadales</taxon>
        <taxon>Sphingomonadaceae</taxon>
        <taxon>Hankyongella</taxon>
    </lineage>
</organism>
<name>A0A4D7CCE2_9SPHN</name>
<dbReference type="AlphaFoldDB" id="A0A4D7CCE2"/>
<evidence type="ECO:0000256" key="3">
    <source>
        <dbReference type="ARBA" id="ARBA00022989"/>
    </source>
</evidence>